<feature type="region of interest" description="Disordered" evidence="1">
    <location>
        <begin position="436"/>
        <end position="524"/>
    </location>
</feature>
<feature type="region of interest" description="Disordered" evidence="1">
    <location>
        <begin position="400"/>
        <end position="424"/>
    </location>
</feature>
<keyword evidence="3" id="KW-1185">Reference proteome</keyword>
<dbReference type="EMBL" id="BFEA01000352">
    <property type="protein sequence ID" value="GBG80642.1"/>
    <property type="molecule type" value="Genomic_DNA"/>
</dbReference>
<feature type="region of interest" description="Disordered" evidence="1">
    <location>
        <begin position="87"/>
        <end position="107"/>
    </location>
</feature>
<feature type="compositionally biased region" description="Basic and acidic residues" evidence="1">
    <location>
        <begin position="449"/>
        <end position="458"/>
    </location>
</feature>
<dbReference type="Proteomes" id="UP000265515">
    <property type="component" value="Unassembled WGS sequence"/>
</dbReference>
<dbReference type="AlphaFoldDB" id="A0A388LEK4"/>
<organism evidence="2 3">
    <name type="scientific">Chara braunii</name>
    <name type="common">Braun's stonewort</name>
    <dbReference type="NCBI Taxonomy" id="69332"/>
    <lineage>
        <taxon>Eukaryota</taxon>
        <taxon>Viridiplantae</taxon>
        <taxon>Streptophyta</taxon>
        <taxon>Charophyceae</taxon>
        <taxon>Charales</taxon>
        <taxon>Characeae</taxon>
        <taxon>Chara</taxon>
    </lineage>
</organism>
<accession>A0A388LEK4</accession>
<name>A0A388LEK4_CHABU</name>
<comment type="caution">
    <text evidence="2">The sequence shown here is derived from an EMBL/GenBank/DDBJ whole genome shotgun (WGS) entry which is preliminary data.</text>
</comment>
<dbReference type="Gramene" id="GBG80642">
    <property type="protein sequence ID" value="GBG80642"/>
    <property type="gene ID" value="CBR_g31102"/>
</dbReference>
<evidence type="ECO:0000313" key="2">
    <source>
        <dbReference type="EMBL" id="GBG80642.1"/>
    </source>
</evidence>
<proteinExistence type="predicted"/>
<evidence type="ECO:0000256" key="1">
    <source>
        <dbReference type="SAM" id="MobiDB-lite"/>
    </source>
</evidence>
<feature type="compositionally biased region" description="Polar residues" evidence="1">
    <location>
        <begin position="489"/>
        <end position="500"/>
    </location>
</feature>
<feature type="compositionally biased region" description="Basic residues" evidence="1">
    <location>
        <begin position="400"/>
        <end position="411"/>
    </location>
</feature>
<protein>
    <submittedName>
        <fullName evidence="2">Uncharacterized protein</fullName>
    </submittedName>
</protein>
<feature type="compositionally biased region" description="Low complexity" evidence="1">
    <location>
        <begin position="87"/>
        <end position="101"/>
    </location>
</feature>
<gene>
    <name evidence="2" type="ORF">CBR_g31102</name>
</gene>
<reference evidence="2 3" key="1">
    <citation type="journal article" date="2018" name="Cell">
        <title>The Chara Genome: Secondary Complexity and Implications for Plant Terrestrialization.</title>
        <authorList>
            <person name="Nishiyama T."/>
            <person name="Sakayama H."/>
            <person name="Vries J.D."/>
            <person name="Buschmann H."/>
            <person name="Saint-Marcoux D."/>
            <person name="Ullrich K.K."/>
            <person name="Haas F.B."/>
            <person name="Vanderstraeten L."/>
            <person name="Becker D."/>
            <person name="Lang D."/>
            <person name="Vosolsobe S."/>
            <person name="Rombauts S."/>
            <person name="Wilhelmsson P.K.I."/>
            <person name="Janitza P."/>
            <person name="Kern R."/>
            <person name="Heyl A."/>
            <person name="Rumpler F."/>
            <person name="Villalobos L.I.A.C."/>
            <person name="Clay J.M."/>
            <person name="Skokan R."/>
            <person name="Toyoda A."/>
            <person name="Suzuki Y."/>
            <person name="Kagoshima H."/>
            <person name="Schijlen E."/>
            <person name="Tajeshwar N."/>
            <person name="Catarino B."/>
            <person name="Hetherington A.J."/>
            <person name="Saltykova A."/>
            <person name="Bonnot C."/>
            <person name="Breuninger H."/>
            <person name="Symeonidi A."/>
            <person name="Radhakrishnan G.V."/>
            <person name="Van Nieuwerburgh F."/>
            <person name="Deforce D."/>
            <person name="Chang C."/>
            <person name="Karol K.G."/>
            <person name="Hedrich R."/>
            <person name="Ulvskov P."/>
            <person name="Glockner G."/>
            <person name="Delwiche C.F."/>
            <person name="Petrasek J."/>
            <person name="Van de Peer Y."/>
            <person name="Friml J."/>
            <person name="Beilby M."/>
            <person name="Dolan L."/>
            <person name="Kohara Y."/>
            <person name="Sugano S."/>
            <person name="Fujiyama A."/>
            <person name="Delaux P.-M."/>
            <person name="Quint M."/>
            <person name="TheiBen G."/>
            <person name="Hagemann M."/>
            <person name="Harholt J."/>
            <person name="Dunand C."/>
            <person name="Zachgo S."/>
            <person name="Langdale J."/>
            <person name="Maumus F."/>
            <person name="Straeten D.V.D."/>
            <person name="Gould S.B."/>
            <person name="Rensing S.A."/>
        </authorList>
    </citation>
    <scope>NUCLEOTIDE SEQUENCE [LARGE SCALE GENOMIC DNA]</scope>
    <source>
        <strain evidence="2 3">S276</strain>
    </source>
</reference>
<sequence>MAAIRVVWDSGRFPHFFEMLGFSDLAVPANSWDRSEGEFRNELDQIAAKLEIRRVEYARECVELPARIAAVERIFLNAWGLSDTHIRGPAPSRARRGPANATQPRRELRSQALEVRQEEMMEMEQAIIAINASAAARVTPPRRMRRYTAAEPGSQFTTFAPLASERWVEHTCQGYMHAICKMDTFNHLSPMTIKALQFIAGVSDEEALRCQEIALDGSLEHAGRTSKSIEPTDLSFSPMSYLDPDNCGDTSPGCWQKGIKQPPNLQLRSLRKVWSTRRPYLKCQCGKDSHVDCAGGPIWFDHALWFLLAHPDILFLNMSSVRVQTSMLFHFLRTSWKPTILDYITFINIRHVMMGFVKNLEQDDTLDAETVMKDQRLWDYKLPPTLAKIILRTRIPARRRSISPRTRTQRRVRNEQVQIPGQGRLNFQPIRAEHAAQQDLPPPPPLRRQVNEAEDAQRIQRPAQEQEAQVEQRSTNTASNRRREHDDPSQGSSSVTSAHLQDTRTTTRAAAAAAGERNSSIFAP</sequence>
<feature type="compositionally biased region" description="Polar residues" evidence="1">
    <location>
        <begin position="466"/>
        <end position="479"/>
    </location>
</feature>
<feature type="compositionally biased region" description="Low complexity" evidence="1">
    <location>
        <begin position="503"/>
        <end position="514"/>
    </location>
</feature>
<evidence type="ECO:0000313" key="3">
    <source>
        <dbReference type="Proteomes" id="UP000265515"/>
    </source>
</evidence>